<accession>A0A0K0G628</accession>
<organism evidence="1 2">
    <name type="scientific">Strongyloides venezuelensis</name>
    <name type="common">Threadworm</name>
    <dbReference type="NCBI Taxonomy" id="75913"/>
    <lineage>
        <taxon>Eukaryota</taxon>
        <taxon>Metazoa</taxon>
        <taxon>Ecdysozoa</taxon>
        <taxon>Nematoda</taxon>
        <taxon>Chromadorea</taxon>
        <taxon>Rhabditida</taxon>
        <taxon>Tylenchina</taxon>
        <taxon>Panagrolaimomorpha</taxon>
        <taxon>Strongyloidoidea</taxon>
        <taxon>Strongyloididae</taxon>
        <taxon>Strongyloides</taxon>
    </lineage>
</organism>
<dbReference type="Proteomes" id="UP000035680">
    <property type="component" value="Unassembled WGS sequence"/>
</dbReference>
<proteinExistence type="predicted"/>
<keyword evidence="1" id="KW-1185">Reference proteome</keyword>
<sequence>KLAELKSKTYRVRLEDKETLTVFTGIGLYTPDNRIYYTETYSKVNGLVNIFTIIIQCLEHIRLMFGSL</sequence>
<protein>
    <submittedName>
        <fullName evidence="2">Transcriptional regulator</fullName>
    </submittedName>
</protein>
<dbReference type="WBParaSite" id="SVE_2020700.1">
    <property type="protein sequence ID" value="SVE_2020700.1"/>
    <property type="gene ID" value="SVE_2020700"/>
</dbReference>
<reference evidence="2" key="2">
    <citation type="submission" date="2015-08" db="UniProtKB">
        <authorList>
            <consortium name="WormBaseParasite"/>
        </authorList>
    </citation>
    <scope>IDENTIFICATION</scope>
</reference>
<reference evidence="1" key="1">
    <citation type="submission" date="2014-07" db="EMBL/GenBank/DDBJ databases">
        <authorList>
            <person name="Martin A.A"/>
            <person name="De Silva N."/>
        </authorList>
    </citation>
    <scope>NUCLEOTIDE SEQUENCE</scope>
</reference>
<evidence type="ECO:0000313" key="1">
    <source>
        <dbReference type="Proteomes" id="UP000035680"/>
    </source>
</evidence>
<dbReference type="AlphaFoldDB" id="A0A0K0G628"/>
<name>A0A0K0G628_STRVS</name>
<evidence type="ECO:0000313" key="2">
    <source>
        <dbReference type="WBParaSite" id="SVE_2020700.1"/>
    </source>
</evidence>